<comment type="caution">
    <text evidence="2">The sequence shown here is derived from an EMBL/GenBank/DDBJ whole genome shotgun (WGS) entry which is preliminary data.</text>
</comment>
<proteinExistence type="predicted"/>
<feature type="compositionally biased region" description="Basic and acidic residues" evidence="1">
    <location>
        <begin position="26"/>
        <end position="43"/>
    </location>
</feature>
<dbReference type="OrthoDB" id="2738538at2"/>
<dbReference type="Proteomes" id="UP000031014">
    <property type="component" value="Unassembled WGS sequence"/>
</dbReference>
<protein>
    <recommendedName>
        <fullName evidence="4">Lipoprotein</fullName>
    </recommendedName>
</protein>
<feature type="region of interest" description="Disordered" evidence="1">
    <location>
        <begin position="26"/>
        <end position="46"/>
    </location>
</feature>
<dbReference type="AlphaFoldDB" id="A0A0A8X1H1"/>
<sequence>MKQAIILLFFSLFIVSGCTSSTKPAEETKKAAAETSAKTEKTQEQTTELPVLELLQEGLSTGEIMEVGMDPQSAYKVMEITNKMQANLQDKREWFLEYAAQIKEGQGMPYHPNFGITEEEYEIILNSDDYMRLMKKGETSVLITNEENELTLAADQSEVIKNLTFNLKSNTVQTEYGELAYKGKVEASDNQKVTGKWSGESWELSEGDINNIEDIKTIDENTHMKLVKLHVGKLEETGYTLVYLEYREIKDGENIGAVEFLIIK</sequence>
<evidence type="ECO:0008006" key="4">
    <source>
        <dbReference type="Google" id="ProtNLM"/>
    </source>
</evidence>
<accession>A0A0A8X1H1</accession>
<organism evidence="2 3">
    <name type="scientific">Mesobacillus selenatarsenatis (strain DSM 18680 / JCM 14380 / FERM P-15431 / SF-1)</name>
    <dbReference type="NCBI Taxonomy" id="1321606"/>
    <lineage>
        <taxon>Bacteria</taxon>
        <taxon>Bacillati</taxon>
        <taxon>Bacillota</taxon>
        <taxon>Bacilli</taxon>
        <taxon>Bacillales</taxon>
        <taxon>Bacillaceae</taxon>
        <taxon>Mesobacillus</taxon>
    </lineage>
</organism>
<evidence type="ECO:0000256" key="1">
    <source>
        <dbReference type="SAM" id="MobiDB-lite"/>
    </source>
</evidence>
<dbReference type="PROSITE" id="PS51257">
    <property type="entry name" value="PROKAR_LIPOPROTEIN"/>
    <property type="match status" value="1"/>
</dbReference>
<evidence type="ECO:0000313" key="2">
    <source>
        <dbReference type="EMBL" id="GAM12862.1"/>
    </source>
</evidence>
<reference evidence="2 3" key="1">
    <citation type="submission" date="2013-06" db="EMBL/GenBank/DDBJ databases">
        <title>Whole genome shotgun sequence of Bacillus selenatarsenatis SF-1.</title>
        <authorList>
            <person name="Kuroda M."/>
            <person name="Sei K."/>
            <person name="Yamashita M."/>
            <person name="Ike M."/>
        </authorList>
    </citation>
    <scope>NUCLEOTIDE SEQUENCE [LARGE SCALE GENOMIC DNA]</scope>
    <source>
        <strain evidence="2 3">SF-1</strain>
    </source>
</reference>
<keyword evidence="3" id="KW-1185">Reference proteome</keyword>
<dbReference type="RefSeq" id="WP_041964761.1">
    <property type="nucleotide sequence ID" value="NZ_BASE01000019.1"/>
</dbReference>
<dbReference type="EMBL" id="BASE01000019">
    <property type="protein sequence ID" value="GAM12862.1"/>
    <property type="molecule type" value="Genomic_DNA"/>
</dbReference>
<evidence type="ECO:0000313" key="3">
    <source>
        <dbReference type="Proteomes" id="UP000031014"/>
    </source>
</evidence>
<name>A0A0A8X1H1_MESS1</name>
<gene>
    <name evidence="2" type="ORF">SAMD00020551_0997</name>
</gene>